<comment type="function">
    <text evidence="4">Functions in the N-end rule pathway of protein degradation where it conjugates Leu from its aminoacyl-tRNA to the N-termini of proteins containing an N-terminal aspartate or glutamate.</text>
</comment>
<keyword evidence="3 4" id="KW-0012">Acyltransferase</keyword>
<evidence type="ECO:0000259" key="6">
    <source>
        <dbReference type="Pfam" id="PF04377"/>
    </source>
</evidence>
<dbReference type="GO" id="GO:0071596">
    <property type="term" value="P:ubiquitin-dependent protein catabolic process via the N-end rule pathway"/>
    <property type="evidence" value="ECO:0007669"/>
    <property type="project" value="InterPro"/>
</dbReference>
<evidence type="ECO:0000256" key="4">
    <source>
        <dbReference type="HAMAP-Rule" id="MF_00689"/>
    </source>
</evidence>
<comment type="subcellular location">
    <subcellularLocation>
        <location evidence="4">Cytoplasm</location>
    </subcellularLocation>
</comment>
<dbReference type="Pfam" id="PF04377">
    <property type="entry name" value="ATE_C"/>
    <property type="match status" value="1"/>
</dbReference>
<feature type="domain" description="N-end rule aminoacyl transferase C-terminal" evidence="6">
    <location>
        <begin position="110"/>
        <end position="232"/>
    </location>
</feature>
<feature type="domain" description="N-end aminoacyl transferase N-terminal" evidence="5">
    <location>
        <begin position="20"/>
        <end position="89"/>
    </location>
</feature>
<reference evidence="7 8" key="1">
    <citation type="submission" date="2012-10" db="EMBL/GenBank/DDBJ databases">
        <authorList>
            <person name="Harkins D.M."/>
            <person name="Durkin A.S."/>
            <person name="Brinkac L.M."/>
            <person name="Selengut J.D."/>
            <person name="Sanka R."/>
            <person name="DePew J."/>
            <person name="Purushe J."/>
            <person name="Peacock S.J."/>
            <person name="Thaipadungpanit J."/>
            <person name="Wuthiekanun V.W."/>
            <person name="Day N.P."/>
            <person name="Vinetz J.M."/>
            <person name="Sutton G.G."/>
            <person name="Nelson W.C."/>
            <person name="Fouts D.E."/>
        </authorList>
    </citation>
    <scope>NUCLEOTIDE SEQUENCE [LARGE SCALE GENOMIC DNA]</scope>
    <source>
        <strain evidence="7 8">H1</strain>
    </source>
</reference>
<dbReference type="EC" id="2.3.2.29" evidence="4"/>
<dbReference type="NCBIfam" id="NF002346">
    <property type="entry name" value="PRK01305.2-3"/>
    <property type="match status" value="1"/>
</dbReference>
<comment type="catalytic activity">
    <reaction evidence="4">
        <text>N-terminal L-glutamyl-[protein] + L-leucyl-tRNA(Leu) = N-terminal L-leucyl-L-glutamyl-[protein] + tRNA(Leu) + H(+)</text>
        <dbReference type="Rhea" id="RHEA:50412"/>
        <dbReference type="Rhea" id="RHEA-COMP:9613"/>
        <dbReference type="Rhea" id="RHEA-COMP:9622"/>
        <dbReference type="Rhea" id="RHEA-COMP:12664"/>
        <dbReference type="Rhea" id="RHEA-COMP:12668"/>
        <dbReference type="ChEBI" id="CHEBI:15378"/>
        <dbReference type="ChEBI" id="CHEBI:64721"/>
        <dbReference type="ChEBI" id="CHEBI:78442"/>
        <dbReference type="ChEBI" id="CHEBI:78494"/>
        <dbReference type="ChEBI" id="CHEBI:133041"/>
        <dbReference type="EC" id="2.3.2.29"/>
    </reaction>
</comment>
<evidence type="ECO:0000313" key="8">
    <source>
        <dbReference type="Proteomes" id="UP000006253"/>
    </source>
</evidence>
<comment type="similarity">
    <text evidence="4">Belongs to the R-transferase family. Bpt subfamily.</text>
</comment>
<evidence type="ECO:0000259" key="5">
    <source>
        <dbReference type="Pfam" id="PF04376"/>
    </source>
</evidence>
<protein>
    <recommendedName>
        <fullName evidence="4">Aspartate/glutamate leucyltransferase</fullName>
        <ecNumber evidence="4">2.3.2.29</ecNumber>
    </recommendedName>
</protein>
<dbReference type="HAMAP" id="MF_00689">
    <property type="entry name" value="Bpt"/>
    <property type="match status" value="1"/>
</dbReference>
<dbReference type="AlphaFoldDB" id="A0A0E2BD04"/>
<dbReference type="EMBL" id="AHMY02000051">
    <property type="protein sequence ID" value="EKO15051.1"/>
    <property type="molecule type" value="Genomic_DNA"/>
</dbReference>
<dbReference type="PANTHER" id="PTHR21367">
    <property type="entry name" value="ARGININE-TRNA-PROTEIN TRANSFERASE 1"/>
    <property type="match status" value="1"/>
</dbReference>
<dbReference type="InterPro" id="IPR007472">
    <property type="entry name" value="N-end_Aminoacyl_Trfase_C"/>
</dbReference>
<sequence>MIQNKLQNFVDTLPISPEKSCSYYSDRLSQIQYFPFPEEISKEVLQFFFDSGFRRNGNVLYRTSCYGCKDCLSYRIPLDRFVPSRNRKKLLKKNLDLKISFGSPNLTSEKEILYLRYQRSRYQNFVIQESDQELLEGMRWNLFEYTENSLEMNLSLDGKILCFMILDFASDSLSAVYSVYDPDYPDRSLGSFAILSSILYAKELGMKYFHLGYFLPGHPNMDYKKYWTPAQIREPVPNENRWIETEEFQKRYSDFTW</sequence>
<dbReference type="PANTHER" id="PTHR21367:SF1">
    <property type="entry name" value="ARGINYL-TRNA--PROTEIN TRANSFERASE 1"/>
    <property type="match status" value="1"/>
</dbReference>
<gene>
    <name evidence="4" type="primary">bpt</name>
    <name evidence="7" type="ORF">LEP1GSC081_1498</name>
</gene>
<dbReference type="GO" id="GO:0008914">
    <property type="term" value="F:leucyl-tRNA--protein transferase activity"/>
    <property type="evidence" value="ECO:0007669"/>
    <property type="project" value="UniProtKB-UniRule"/>
</dbReference>
<evidence type="ECO:0000256" key="3">
    <source>
        <dbReference type="ARBA" id="ARBA00023315"/>
    </source>
</evidence>
<evidence type="ECO:0000313" key="7">
    <source>
        <dbReference type="EMBL" id="EKO15051.1"/>
    </source>
</evidence>
<accession>A0A0E2BD04</accession>
<dbReference type="InterPro" id="IPR007471">
    <property type="entry name" value="N-end_Aminoacyl_Trfase_N"/>
</dbReference>
<evidence type="ECO:0000256" key="2">
    <source>
        <dbReference type="ARBA" id="ARBA00022679"/>
    </source>
</evidence>
<dbReference type="Proteomes" id="UP000006253">
    <property type="component" value="Unassembled WGS sequence"/>
</dbReference>
<dbReference type="Pfam" id="PF04376">
    <property type="entry name" value="ATE_N"/>
    <property type="match status" value="1"/>
</dbReference>
<evidence type="ECO:0000256" key="1">
    <source>
        <dbReference type="ARBA" id="ARBA00022490"/>
    </source>
</evidence>
<name>A0A0E2BD04_9LEPT</name>
<comment type="caution">
    <text evidence="7">The sequence shown here is derived from an EMBL/GenBank/DDBJ whole genome shotgun (WGS) entry which is preliminary data.</text>
</comment>
<proteinExistence type="inferred from homology"/>
<dbReference type="SUPFAM" id="SSF55729">
    <property type="entry name" value="Acyl-CoA N-acyltransferases (Nat)"/>
    <property type="match status" value="1"/>
</dbReference>
<dbReference type="GO" id="GO:0005737">
    <property type="term" value="C:cytoplasm"/>
    <property type="evidence" value="ECO:0007669"/>
    <property type="project" value="UniProtKB-SubCell"/>
</dbReference>
<dbReference type="InterPro" id="IPR030700">
    <property type="entry name" value="N-end_Aminoacyl_Trfase"/>
</dbReference>
<keyword evidence="1 4" id="KW-0963">Cytoplasm</keyword>
<dbReference type="InterPro" id="IPR016181">
    <property type="entry name" value="Acyl_CoA_acyltransferase"/>
</dbReference>
<dbReference type="RefSeq" id="WP_004766375.1">
    <property type="nucleotide sequence ID" value="NZ_AHMY02000051.1"/>
</dbReference>
<dbReference type="GO" id="GO:0004057">
    <property type="term" value="F:arginyl-tRNA--protein transferase activity"/>
    <property type="evidence" value="ECO:0007669"/>
    <property type="project" value="InterPro"/>
</dbReference>
<dbReference type="InterPro" id="IPR017138">
    <property type="entry name" value="Asp_Glu_LeuTrfase"/>
</dbReference>
<organism evidence="7 8">
    <name type="scientific">Leptospira kirschneri str. H1</name>
    <dbReference type="NCBI Taxonomy" id="1049966"/>
    <lineage>
        <taxon>Bacteria</taxon>
        <taxon>Pseudomonadati</taxon>
        <taxon>Spirochaetota</taxon>
        <taxon>Spirochaetia</taxon>
        <taxon>Leptospirales</taxon>
        <taxon>Leptospiraceae</taxon>
        <taxon>Leptospira</taxon>
    </lineage>
</organism>
<comment type="catalytic activity">
    <reaction evidence="4">
        <text>N-terminal L-aspartyl-[protein] + L-leucyl-tRNA(Leu) = N-terminal L-leucyl-L-aspartyl-[protein] + tRNA(Leu) + H(+)</text>
        <dbReference type="Rhea" id="RHEA:50420"/>
        <dbReference type="Rhea" id="RHEA-COMP:9613"/>
        <dbReference type="Rhea" id="RHEA-COMP:9622"/>
        <dbReference type="Rhea" id="RHEA-COMP:12669"/>
        <dbReference type="Rhea" id="RHEA-COMP:12674"/>
        <dbReference type="ChEBI" id="CHEBI:15378"/>
        <dbReference type="ChEBI" id="CHEBI:64720"/>
        <dbReference type="ChEBI" id="CHEBI:78442"/>
        <dbReference type="ChEBI" id="CHEBI:78494"/>
        <dbReference type="ChEBI" id="CHEBI:133042"/>
        <dbReference type="EC" id="2.3.2.29"/>
    </reaction>
</comment>
<dbReference type="PIRSF" id="PIRSF037208">
    <property type="entry name" value="ATE_pro_prd"/>
    <property type="match status" value="1"/>
</dbReference>
<keyword evidence="2 4" id="KW-0808">Transferase</keyword>